<protein>
    <submittedName>
        <fullName evidence="3">Esterase SGNH hydrolase-type</fullName>
    </submittedName>
</protein>
<dbReference type="AlphaFoldDB" id="K2S1Y2"/>
<name>K2S1Y2_MACPH</name>
<dbReference type="EMBL" id="AHHD01000267">
    <property type="protein sequence ID" value="EKG16489.1"/>
    <property type="molecule type" value="Genomic_DNA"/>
</dbReference>
<dbReference type="InterPro" id="IPR036514">
    <property type="entry name" value="SGNH_hydro_sf"/>
</dbReference>
<evidence type="ECO:0000313" key="4">
    <source>
        <dbReference type="Proteomes" id="UP000007129"/>
    </source>
</evidence>
<keyword evidence="2" id="KW-0732">Signal</keyword>
<feature type="chain" id="PRO_5003867244" evidence="2">
    <location>
        <begin position="20"/>
        <end position="546"/>
    </location>
</feature>
<reference evidence="3 4" key="1">
    <citation type="journal article" date="2012" name="BMC Genomics">
        <title>Tools to kill: Genome of one of the most destructive plant pathogenic fungi Macrophomina phaseolina.</title>
        <authorList>
            <person name="Islam M.S."/>
            <person name="Haque M.S."/>
            <person name="Islam M.M."/>
            <person name="Emdad E.M."/>
            <person name="Halim A."/>
            <person name="Hossen Q.M.M."/>
            <person name="Hossain M.Z."/>
            <person name="Ahmed B."/>
            <person name="Rahim S."/>
            <person name="Rahman M.S."/>
            <person name="Alam M.M."/>
            <person name="Hou S."/>
            <person name="Wan X."/>
            <person name="Saito J.A."/>
            <person name="Alam M."/>
        </authorList>
    </citation>
    <scope>NUCLEOTIDE SEQUENCE [LARGE SCALE GENOMIC DNA]</scope>
    <source>
        <strain evidence="3 4">MS6</strain>
    </source>
</reference>
<dbReference type="PANTHER" id="PTHR37981">
    <property type="entry name" value="LIPASE 2"/>
    <property type="match status" value="1"/>
</dbReference>
<dbReference type="InParanoid" id="K2S1Y2"/>
<dbReference type="GO" id="GO:0016788">
    <property type="term" value="F:hydrolase activity, acting on ester bonds"/>
    <property type="evidence" value="ECO:0007669"/>
    <property type="project" value="InterPro"/>
</dbReference>
<organism evidence="3 4">
    <name type="scientific">Macrophomina phaseolina (strain MS6)</name>
    <name type="common">Charcoal rot fungus</name>
    <dbReference type="NCBI Taxonomy" id="1126212"/>
    <lineage>
        <taxon>Eukaryota</taxon>
        <taxon>Fungi</taxon>
        <taxon>Dikarya</taxon>
        <taxon>Ascomycota</taxon>
        <taxon>Pezizomycotina</taxon>
        <taxon>Dothideomycetes</taxon>
        <taxon>Dothideomycetes incertae sedis</taxon>
        <taxon>Botryosphaeriales</taxon>
        <taxon>Botryosphaeriaceae</taxon>
        <taxon>Macrophomina</taxon>
    </lineage>
</organism>
<dbReference type="STRING" id="1126212.K2S1Y2"/>
<accession>K2S1Y2</accession>
<evidence type="ECO:0000256" key="1">
    <source>
        <dbReference type="SAM" id="MobiDB-lite"/>
    </source>
</evidence>
<sequence length="546" mass="60351">MNLLLFFVLCALSITLASADVKHETTSKHPFYMLSLGDSWASGAEVTERHWYEDDGTCGRGNRSWEYLLAQDRDWTESEMNFTFMACSGAHLSAATHPDNDEAEAQIEPVKTLGGPVLLTMQLGATDCNFSNVARACIFMGGSNGKKYPDPDSACAQAISEADRYINGDTGLLADHQKTLASITNWEPLNGTDNWNLYVVGYAEFFNAKTTYCNDMAFDKDKQAKLTTELRTKINLLVQDANNAIARSVERTTNTTDASIRFFNPSSLFESHRFCEKGRDLNGQYFSDDVWFWNLSPPEIDLSNGNKTQIQEMWLNNQTLPNGNQVTDLDLDDMIAEDRGRTLRPKYDAHKAIKEAMVKQLRADKVPGVKSDPVTTAAATTTTRSSTTTSSAIAAPSPTGKQPYASGQVRIHVQEWWGCPSYDDENNLSIAADIWDNDVNIGSVKHTSAGATAPLSLASKFEQFMVITPEWADGGYVQFALGSLSFNTLNNTNQDDDVHCKVGGWDPRQGPTCDENYDEGATMRQMDCWFPAPEWRGGPPSDGSKL</sequence>
<gene>
    <name evidence="3" type="ORF">MPH_06265</name>
</gene>
<dbReference type="OrthoDB" id="21678at2759"/>
<dbReference type="Gene3D" id="3.40.50.1110">
    <property type="entry name" value="SGNH hydrolase"/>
    <property type="match status" value="1"/>
</dbReference>
<dbReference type="VEuPathDB" id="FungiDB:MPH_06265"/>
<dbReference type="eggNOG" id="ENOG502SSJN">
    <property type="taxonomic scope" value="Eukaryota"/>
</dbReference>
<dbReference type="InterPro" id="IPR037460">
    <property type="entry name" value="SEST-like"/>
</dbReference>
<dbReference type="PANTHER" id="PTHR37981:SF1">
    <property type="entry name" value="SGNH HYDROLASE-TYPE ESTERASE DOMAIN-CONTAINING PROTEIN"/>
    <property type="match status" value="1"/>
</dbReference>
<dbReference type="Proteomes" id="UP000007129">
    <property type="component" value="Unassembled WGS sequence"/>
</dbReference>
<proteinExistence type="predicted"/>
<evidence type="ECO:0000313" key="3">
    <source>
        <dbReference type="EMBL" id="EKG16489.1"/>
    </source>
</evidence>
<feature type="compositionally biased region" description="Low complexity" evidence="1">
    <location>
        <begin position="375"/>
        <end position="399"/>
    </location>
</feature>
<keyword evidence="3" id="KW-0378">Hydrolase</keyword>
<feature type="signal peptide" evidence="2">
    <location>
        <begin position="1"/>
        <end position="19"/>
    </location>
</feature>
<dbReference type="HOGENOM" id="CLU_494468_0_0_1"/>
<comment type="caution">
    <text evidence="3">The sequence shown here is derived from an EMBL/GenBank/DDBJ whole genome shotgun (WGS) entry which is preliminary data.</text>
</comment>
<feature type="region of interest" description="Disordered" evidence="1">
    <location>
        <begin position="369"/>
        <end position="405"/>
    </location>
</feature>
<evidence type="ECO:0000256" key="2">
    <source>
        <dbReference type="SAM" id="SignalP"/>
    </source>
</evidence>
<dbReference type="SUPFAM" id="SSF52266">
    <property type="entry name" value="SGNH hydrolase"/>
    <property type="match status" value="1"/>
</dbReference>
<dbReference type="GO" id="GO:0006629">
    <property type="term" value="P:lipid metabolic process"/>
    <property type="evidence" value="ECO:0007669"/>
    <property type="project" value="TreeGrafter"/>
</dbReference>